<name>A0A367FV79_9FIRM</name>
<sequence>MEDTGWEVYASRILCVVKRISENGVSSNKNFHLHRKRSFFTGKKPCIIYIINMHTRTDITGQKKRYISYEH</sequence>
<evidence type="ECO:0000313" key="2">
    <source>
        <dbReference type="Proteomes" id="UP000253208"/>
    </source>
</evidence>
<accession>A0A367FV79</accession>
<comment type="caution">
    <text evidence="1">The sequence shown here is derived from an EMBL/GenBank/DDBJ whole genome shotgun (WGS) entry which is preliminary data.</text>
</comment>
<protein>
    <submittedName>
        <fullName evidence="1">Uncharacterized protein</fullName>
    </submittedName>
</protein>
<reference evidence="1 2" key="1">
    <citation type="submission" date="2018-02" db="EMBL/GenBank/DDBJ databases">
        <title>Complete genome sequencing of Faecalibacterium prausnitzii strains isolated from the human gut.</title>
        <authorList>
            <person name="Fitzgerald B.C."/>
            <person name="Shkoporov A.N."/>
            <person name="Ross P.R."/>
            <person name="Hill C."/>
        </authorList>
    </citation>
    <scope>NUCLEOTIDE SEQUENCE [LARGE SCALE GENOMIC DNA]</scope>
    <source>
        <strain evidence="1 2">APC942/31-1</strain>
    </source>
</reference>
<proteinExistence type="predicted"/>
<dbReference type="Proteomes" id="UP000253208">
    <property type="component" value="Unassembled WGS sequence"/>
</dbReference>
<dbReference type="EMBL" id="PSQG01000040">
    <property type="protein sequence ID" value="RCH41644.1"/>
    <property type="molecule type" value="Genomic_DNA"/>
</dbReference>
<gene>
    <name evidence="1" type="ORF">C4886_17235</name>
</gene>
<evidence type="ECO:0000313" key="1">
    <source>
        <dbReference type="EMBL" id="RCH41644.1"/>
    </source>
</evidence>
<dbReference type="AlphaFoldDB" id="A0A367FV79"/>
<organism evidence="1 2">
    <name type="scientific">Blautia obeum</name>
    <dbReference type="NCBI Taxonomy" id="40520"/>
    <lineage>
        <taxon>Bacteria</taxon>
        <taxon>Bacillati</taxon>
        <taxon>Bacillota</taxon>
        <taxon>Clostridia</taxon>
        <taxon>Lachnospirales</taxon>
        <taxon>Lachnospiraceae</taxon>
        <taxon>Blautia</taxon>
    </lineage>
</organism>